<comment type="caution">
    <text evidence="23">The sequence shown here is derived from an EMBL/GenBank/DDBJ whole genome shotgun (WGS) entry which is preliminary data.</text>
</comment>
<dbReference type="STRING" id="299467.A0A443SP02"/>
<comment type="similarity">
    <text evidence="19">In the central section; belongs to the eukaryotic CoaD family.</text>
</comment>
<dbReference type="GO" id="GO:0005524">
    <property type="term" value="F:ATP binding"/>
    <property type="evidence" value="ECO:0007669"/>
    <property type="project" value="UniProtKB-KW"/>
</dbReference>
<comment type="catalytic activity">
    <reaction evidence="14">
        <text>(R)-4'-phosphopantetheine + ATP + H(+) = 3'-dephospho-CoA + diphosphate</text>
        <dbReference type="Rhea" id="RHEA:19801"/>
        <dbReference type="ChEBI" id="CHEBI:15378"/>
        <dbReference type="ChEBI" id="CHEBI:30616"/>
        <dbReference type="ChEBI" id="CHEBI:33019"/>
        <dbReference type="ChEBI" id="CHEBI:57328"/>
        <dbReference type="ChEBI" id="CHEBI:61723"/>
        <dbReference type="EC" id="2.7.7.3"/>
    </reaction>
    <physiologicalReaction direction="left-to-right" evidence="14">
        <dbReference type="Rhea" id="RHEA:19802"/>
    </physiologicalReaction>
</comment>
<reference evidence="23 24" key="1">
    <citation type="journal article" date="2018" name="Gigascience">
        <title>Genomes of trombidid mites reveal novel predicted allergens and laterally-transferred genes associated with secondary metabolism.</title>
        <authorList>
            <person name="Dong X."/>
            <person name="Chaisiri K."/>
            <person name="Xia D."/>
            <person name="Armstrong S.D."/>
            <person name="Fang Y."/>
            <person name="Donnelly M.J."/>
            <person name="Kadowaki T."/>
            <person name="McGarry J.W."/>
            <person name="Darby A.C."/>
            <person name="Makepeace B.L."/>
        </authorList>
    </citation>
    <scope>NUCLEOTIDE SEQUENCE [LARGE SCALE GENOMIC DNA]</scope>
    <source>
        <strain evidence="23">UoL-UT</strain>
    </source>
</reference>
<evidence type="ECO:0000256" key="12">
    <source>
        <dbReference type="ARBA" id="ARBA00023128"/>
    </source>
</evidence>
<dbReference type="Gene3D" id="3.40.50.620">
    <property type="entry name" value="HUPs"/>
    <property type="match status" value="1"/>
</dbReference>
<dbReference type="Proteomes" id="UP000288716">
    <property type="component" value="Unassembled WGS sequence"/>
</dbReference>
<evidence type="ECO:0000256" key="13">
    <source>
        <dbReference type="ARBA" id="ARBA00023268"/>
    </source>
</evidence>
<evidence type="ECO:0000256" key="4">
    <source>
        <dbReference type="ARBA" id="ARBA00012392"/>
    </source>
</evidence>
<evidence type="ECO:0000256" key="21">
    <source>
        <dbReference type="ARBA" id="ARBA00067394"/>
    </source>
</evidence>
<comment type="pathway">
    <text evidence="17">Cofactor biosynthesis; coenzyme A biosynthesis; CoA from (R)-pantothenate: step 4/5.</text>
</comment>
<evidence type="ECO:0000256" key="10">
    <source>
        <dbReference type="ARBA" id="ARBA00022777"/>
    </source>
</evidence>
<evidence type="ECO:0000256" key="19">
    <source>
        <dbReference type="ARBA" id="ARBA00061673"/>
    </source>
</evidence>
<feature type="domain" description="Cytidyltransferase-like" evidence="22">
    <location>
        <begin position="164"/>
        <end position="306"/>
    </location>
</feature>
<evidence type="ECO:0000256" key="9">
    <source>
        <dbReference type="ARBA" id="ARBA00022741"/>
    </source>
</evidence>
<comment type="pathway">
    <text evidence="18">Cofactor biosynthesis; coenzyme A biosynthesis; CoA from (R)-pantothenate: step 5/5.</text>
</comment>
<keyword evidence="9" id="KW-0547">Nucleotide-binding</keyword>
<keyword evidence="11" id="KW-0067">ATP-binding</keyword>
<evidence type="ECO:0000256" key="18">
    <source>
        <dbReference type="ARBA" id="ARBA00060696"/>
    </source>
</evidence>
<dbReference type="SUPFAM" id="SSF52540">
    <property type="entry name" value="P-loop containing nucleoside triphosphate hydrolases"/>
    <property type="match status" value="1"/>
</dbReference>
<dbReference type="Pfam" id="PF01121">
    <property type="entry name" value="CoaE"/>
    <property type="match status" value="1"/>
</dbReference>
<dbReference type="InterPro" id="IPR004821">
    <property type="entry name" value="Cyt_trans-like"/>
</dbReference>
<dbReference type="InterPro" id="IPR014729">
    <property type="entry name" value="Rossmann-like_a/b/a_fold"/>
</dbReference>
<dbReference type="PANTHER" id="PTHR10695:SF46">
    <property type="entry name" value="BIFUNCTIONAL COENZYME A SYNTHASE-RELATED"/>
    <property type="match status" value="1"/>
</dbReference>
<dbReference type="SUPFAM" id="SSF52374">
    <property type="entry name" value="Nucleotidylyl transferase"/>
    <property type="match status" value="1"/>
</dbReference>
<keyword evidence="6" id="KW-0597">Phosphoprotein</keyword>
<dbReference type="NCBIfam" id="NF001985">
    <property type="entry name" value="PRK00777.1"/>
    <property type="match status" value="1"/>
</dbReference>
<dbReference type="Gene3D" id="3.40.50.300">
    <property type="entry name" value="P-loop containing nucleotide triphosphate hydrolases"/>
    <property type="match status" value="1"/>
</dbReference>
<dbReference type="GO" id="GO:0005759">
    <property type="term" value="C:mitochondrial matrix"/>
    <property type="evidence" value="ECO:0007669"/>
    <property type="project" value="UniProtKB-SubCell"/>
</dbReference>
<dbReference type="AlphaFoldDB" id="A0A443SP02"/>
<dbReference type="GO" id="GO:0004140">
    <property type="term" value="F:dephospho-CoA kinase activity"/>
    <property type="evidence" value="ECO:0007669"/>
    <property type="project" value="UniProtKB-EC"/>
</dbReference>
<evidence type="ECO:0000256" key="1">
    <source>
        <dbReference type="ARBA" id="ARBA00004305"/>
    </source>
</evidence>
<evidence type="ECO:0000256" key="16">
    <source>
        <dbReference type="ARBA" id="ARBA00059677"/>
    </source>
</evidence>
<evidence type="ECO:0000256" key="14">
    <source>
        <dbReference type="ARBA" id="ARBA00051310"/>
    </source>
</evidence>
<keyword evidence="5" id="KW-0963">Cytoplasm</keyword>
<dbReference type="InterPro" id="IPR001977">
    <property type="entry name" value="Depp_CoAkinase"/>
</dbReference>
<name>A0A443SP02_9ACAR</name>
<dbReference type="PANTHER" id="PTHR10695">
    <property type="entry name" value="DEPHOSPHO-COA KINASE-RELATED"/>
    <property type="match status" value="1"/>
</dbReference>
<evidence type="ECO:0000259" key="22">
    <source>
        <dbReference type="Pfam" id="PF01467"/>
    </source>
</evidence>
<keyword evidence="10" id="KW-0418">Kinase</keyword>
<dbReference type="Pfam" id="PF01467">
    <property type="entry name" value="CTP_transf_like"/>
    <property type="match status" value="1"/>
</dbReference>
<evidence type="ECO:0000256" key="17">
    <source>
        <dbReference type="ARBA" id="ARBA00060565"/>
    </source>
</evidence>
<evidence type="ECO:0000313" key="24">
    <source>
        <dbReference type="Proteomes" id="UP000288716"/>
    </source>
</evidence>
<dbReference type="HAMAP" id="MF_00376">
    <property type="entry name" value="Dephospho_CoA_kinase"/>
    <property type="match status" value="1"/>
</dbReference>
<comment type="function">
    <text evidence="16">Bifunctional enzyme that catalyzes the fourth and fifth sequential steps of CoA biosynthetic pathway. The fourth reaction is catalyzed by the phosphopantetheine adenylyltransferase, coded by the coaD domain; the fifth reaction is catalyzed by the dephospho-CoA kinase, coded by the coaE domain. May act as a point of CoA biosynthesis regulation.</text>
</comment>
<dbReference type="GO" id="GO:0015937">
    <property type="term" value="P:coenzyme A biosynthetic process"/>
    <property type="evidence" value="ECO:0007669"/>
    <property type="project" value="InterPro"/>
</dbReference>
<dbReference type="OrthoDB" id="330671at2759"/>
<sequence length="529" mass="59827">MFVSGVVVLSFPLKNVTRIASHLQRASRLVERVLYVKFERSSAIATNLKPSVENNCSSSSVENVSKQDLLRLVPDVYRIASTEVPSIDVRVLINPRLQLAFKPEVLFTDFDKIEQEFWLKYATSRFSVNLNKVEFFDCADENNKHNETASLPPSDTQIFNNVCLGGTFDDLHNGHKVLLNEALLRCNNSFTVGVTDESMIKKKSLWELIAPVEQRINDLRDYLQDIDCSLKLTIVPISDPFGPAIEDENLDCLIVSEETVPGGKKINEIRQNKNMSSVHLFIVNLVKDKHHQSSLEEDKISSSSLRLRKLGTLLRKPEIRPNLPNRPYLIGITGGIASGKTHLCEKMKSLGAGIINCDLLAHKTYSNVDAPAYKQIVDTFGKSILNNESVIDRRKLGEIVFSDPAKLNLLNSIVWPATAALVEEEISRLKKECDIIVLEAAVLLEAHWEYKVHEVWVSIIPEEEAVTRLKSRNLLTDAEARKRISSQLSNIERVKRAHVVFCSLWDYNFTESQVDKAWNLLRSRLPKTN</sequence>
<comment type="catalytic activity">
    <reaction evidence="15">
        <text>3'-dephospho-CoA + ATP = ADP + CoA + H(+)</text>
        <dbReference type="Rhea" id="RHEA:18245"/>
        <dbReference type="ChEBI" id="CHEBI:15378"/>
        <dbReference type="ChEBI" id="CHEBI:30616"/>
        <dbReference type="ChEBI" id="CHEBI:57287"/>
        <dbReference type="ChEBI" id="CHEBI:57328"/>
        <dbReference type="ChEBI" id="CHEBI:456216"/>
        <dbReference type="EC" id="2.7.1.24"/>
    </reaction>
    <physiologicalReaction direction="left-to-right" evidence="15">
        <dbReference type="Rhea" id="RHEA:18246"/>
    </physiologicalReaction>
</comment>
<comment type="subunit">
    <text evidence="3">Monomer.</text>
</comment>
<dbReference type="EMBL" id="NCKV01001017">
    <property type="protein sequence ID" value="RWS29212.1"/>
    <property type="molecule type" value="Genomic_DNA"/>
</dbReference>
<dbReference type="EC" id="2.7.1.24" evidence="20"/>
<dbReference type="GO" id="GO:0004595">
    <property type="term" value="F:pantetheine-phosphate adenylyltransferase activity"/>
    <property type="evidence" value="ECO:0007669"/>
    <property type="project" value="UniProtKB-EC"/>
</dbReference>
<dbReference type="NCBIfam" id="TIGR00152">
    <property type="entry name" value="dephospho-CoA kinase"/>
    <property type="match status" value="1"/>
</dbReference>
<dbReference type="EC" id="2.7.7.3" evidence="4"/>
<evidence type="ECO:0000256" key="20">
    <source>
        <dbReference type="ARBA" id="ARBA00066359"/>
    </source>
</evidence>
<dbReference type="FunFam" id="3.40.50.620:FF:000089">
    <property type="entry name" value="Bifunctional coenzyme A synthase"/>
    <property type="match status" value="1"/>
</dbReference>
<evidence type="ECO:0000256" key="8">
    <source>
        <dbReference type="ARBA" id="ARBA00022695"/>
    </source>
</evidence>
<dbReference type="InterPro" id="IPR027417">
    <property type="entry name" value="P-loop_NTPase"/>
</dbReference>
<dbReference type="FunFam" id="3.40.50.300:FF:000899">
    <property type="entry name" value="Bifunctional coenzyme A synthase"/>
    <property type="match status" value="1"/>
</dbReference>
<evidence type="ECO:0000313" key="23">
    <source>
        <dbReference type="EMBL" id="RWS29212.1"/>
    </source>
</evidence>
<dbReference type="CDD" id="cd02164">
    <property type="entry name" value="PPAT_CoAS"/>
    <property type="match status" value="1"/>
</dbReference>
<dbReference type="CDD" id="cd02022">
    <property type="entry name" value="DPCK"/>
    <property type="match status" value="1"/>
</dbReference>
<keyword evidence="24" id="KW-1185">Reference proteome</keyword>
<keyword evidence="13" id="KW-0511">Multifunctional enzyme</keyword>
<dbReference type="PROSITE" id="PS51219">
    <property type="entry name" value="DPCK"/>
    <property type="match status" value="1"/>
</dbReference>
<evidence type="ECO:0000256" key="3">
    <source>
        <dbReference type="ARBA" id="ARBA00011245"/>
    </source>
</evidence>
<keyword evidence="12" id="KW-0496">Mitochondrion</keyword>
<evidence type="ECO:0000256" key="11">
    <source>
        <dbReference type="ARBA" id="ARBA00022840"/>
    </source>
</evidence>
<accession>A0A443SP02</accession>
<keyword evidence="8" id="KW-0548">Nucleotidyltransferase</keyword>
<protein>
    <recommendedName>
        <fullName evidence="21">Bifunctional coenzyme A synthase</fullName>
        <ecNumber evidence="20">2.7.1.24</ecNumber>
        <ecNumber evidence="4">2.7.7.3</ecNumber>
    </recommendedName>
</protein>
<dbReference type="VEuPathDB" id="VectorBase:LDEU002829"/>
<comment type="subcellular location">
    <subcellularLocation>
        <location evidence="2">Cytoplasm</location>
    </subcellularLocation>
    <subcellularLocation>
        <location evidence="1">Mitochondrion matrix</location>
    </subcellularLocation>
</comment>
<organism evidence="23 24">
    <name type="scientific">Leptotrombidium deliense</name>
    <dbReference type="NCBI Taxonomy" id="299467"/>
    <lineage>
        <taxon>Eukaryota</taxon>
        <taxon>Metazoa</taxon>
        <taxon>Ecdysozoa</taxon>
        <taxon>Arthropoda</taxon>
        <taxon>Chelicerata</taxon>
        <taxon>Arachnida</taxon>
        <taxon>Acari</taxon>
        <taxon>Acariformes</taxon>
        <taxon>Trombidiformes</taxon>
        <taxon>Prostigmata</taxon>
        <taxon>Anystina</taxon>
        <taxon>Parasitengona</taxon>
        <taxon>Trombiculoidea</taxon>
        <taxon>Trombiculidae</taxon>
        <taxon>Leptotrombidium</taxon>
    </lineage>
</organism>
<evidence type="ECO:0000256" key="2">
    <source>
        <dbReference type="ARBA" id="ARBA00004496"/>
    </source>
</evidence>
<evidence type="ECO:0000256" key="6">
    <source>
        <dbReference type="ARBA" id="ARBA00022553"/>
    </source>
</evidence>
<proteinExistence type="inferred from homology"/>
<evidence type="ECO:0000256" key="15">
    <source>
        <dbReference type="ARBA" id="ARBA00051912"/>
    </source>
</evidence>
<evidence type="ECO:0000256" key="7">
    <source>
        <dbReference type="ARBA" id="ARBA00022679"/>
    </source>
</evidence>
<keyword evidence="7" id="KW-0808">Transferase</keyword>
<gene>
    <name evidence="23" type="ORF">B4U80_09263</name>
</gene>
<evidence type="ECO:0000256" key="5">
    <source>
        <dbReference type="ARBA" id="ARBA00022490"/>
    </source>
</evidence>